<dbReference type="PANTHER" id="PTHR31336:SF3">
    <property type="entry name" value="PROTEIN LIN-37 HOMOLOG"/>
    <property type="match status" value="1"/>
</dbReference>
<protein>
    <submittedName>
        <fullName evidence="2">Protein lin-37 homolog</fullName>
    </submittedName>
</protein>
<dbReference type="GO" id="GO:0000122">
    <property type="term" value="P:negative regulation of transcription by RNA polymerase II"/>
    <property type="evidence" value="ECO:0007669"/>
    <property type="project" value="TreeGrafter"/>
</dbReference>
<dbReference type="GO" id="GO:0031523">
    <property type="term" value="C:Myb complex"/>
    <property type="evidence" value="ECO:0007669"/>
    <property type="project" value="TreeGrafter"/>
</dbReference>
<evidence type="ECO:0000313" key="3">
    <source>
        <dbReference type="Proteomes" id="UP001174909"/>
    </source>
</evidence>
<dbReference type="Proteomes" id="UP001174909">
    <property type="component" value="Unassembled WGS sequence"/>
</dbReference>
<dbReference type="InterPro" id="IPR028226">
    <property type="entry name" value="LIN37"/>
</dbReference>
<feature type="region of interest" description="Disordered" evidence="1">
    <location>
        <begin position="60"/>
        <end position="99"/>
    </location>
</feature>
<dbReference type="Pfam" id="PF15306">
    <property type="entry name" value="LIN37"/>
    <property type="match status" value="1"/>
</dbReference>
<dbReference type="AlphaFoldDB" id="A0AA35R293"/>
<name>A0AA35R293_GEOBA</name>
<dbReference type="GO" id="GO:0017053">
    <property type="term" value="C:transcription repressor complex"/>
    <property type="evidence" value="ECO:0007669"/>
    <property type="project" value="InterPro"/>
</dbReference>
<feature type="region of interest" description="Disordered" evidence="1">
    <location>
        <begin position="1"/>
        <end position="43"/>
    </location>
</feature>
<gene>
    <name evidence="2" type="ORF">GBAR_LOCUS3109</name>
</gene>
<proteinExistence type="predicted"/>
<organism evidence="2 3">
    <name type="scientific">Geodia barretti</name>
    <name type="common">Barrett's horny sponge</name>
    <dbReference type="NCBI Taxonomy" id="519541"/>
    <lineage>
        <taxon>Eukaryota</taxon>
        <taxon>Metazoa</taxon>
        <taxon>Porifera</taxon>
        <taxon>Demospongiae</taxon>
        <taxon>Heteroscleromorpha</taxon>
        <taxon>Tetractinellida</taxon>
        <taxon>Astrophorina</taxon>
        <taxon>Geodiidae</taxon>
        <taxon>Geodia</taxon>
    </lineage>
</organism>
<accession>A0AA35R293</accession>
<dbReference type="EMBL" id="CASHTH010000427">
    <property type="protein sequence ID" value="CAI8001075.1"/>
    <property type="molecule type" value="Genomic_DNA"/>
</dbReference>
<feature type="compositionally biased region" description="Basic residues" evidence="1">
    <location>
        <begin position="67"/>
        <end position="84"/>
    </location>
</feature>
<dbReference type="PANTHER" id="PTHR31336">
    <property type="entry name" value="LIN37 HOMOLOG"/>
    <property type="match status" value="1"/>
</dbReference>
<evidence type="ECO:0000313" key="2">
    <source>
        <dbReference type="EMBL" id="CAI8001075.1"/>
    </source>
</evidence>
<comment type="caution">
    <text evidence="2">The sequence shown here is derived from an EMBL/GenBank/DDBJ whole genome shotgun (WGS) entry which is preliminary data.</text>
</comment>
<evidence type="ECO:0000256" key="1">
    <source>
        <dbReference type="SAM" id="MobiDB-lite"/>
    </source>
</evidence>
<reference evidence="2" key="1">
    <citation type="submission" date="2023-03" db="EMBL/GenBank/DDBJ databases">
        <authorList>
            <person name="Steffen K."/>
            <person name="Cardenas P."/>
        </authorList>
    </citation>
    <scope>NUCLEOTIDE SEQUENCE</scope>
</reference>
<sequence length="257" mass="29532">MATEEISEPMGSGRRKLQGALDELVQQSKEVEDKQPTDLTEDSAMEEAAKSLVELPNSIKIEDPTGVKKKNFVSPKKRRRRRKKELISTSDESDVDTRNGMGRHIPHVMTLFDRKVDLARFSETTPLYVMCRDWMRNKPQRRQPQINTPAAIAEATDDDVQDQNPLCFPSPQPLVQGERSIIPEPLCPHGTAQNLDTFLEKQVASENGQEGEGEVQDYKEQHLQRWKTIRSRWTATSQAEQDRYKDSLKVLRDMFQR</sequence>
<keyword evidence="3" id="KW-1185">Reference proteome</keyword>